<accession>A0A4V3CMR5</accession>
<keyword evidence="2" id="KW-1185">Reference proteome</keyword>
<gene>
    <name evidence="1" type="ORF">DEU29_11311</name>
</gene>
<proteinExistence type="predicted"/>
<comment type="caution">
    <text evidence="1">The sequence shown here is derived from an EMBL/GenBank/DDBJ whole genome shotgun (WGS) entry which is preliminary data.</text>
</comment>
<sequence length="74" mass="8399">MCEYFVCIGVADNGKPSRFVHREGCKKLNKIEMPMRLGELHSKLHTLELAKSTFNDACFCPHCCIDSNFTSVVF</sequence>
<protein>
    <submittedName>
        <fullName evidence="1">Uncharacterized protein</fullName>
    </submittedName>
</protein>
<dbReference type="EMBL" id="SNXI01000013">
    <property type="protein sequence ID" value="TDP31242.1"/>
    <property type="molecule type" value="Genomic_DNA"/>
</dbReference>
<organism evidence="1 2">
    <name type="scientific">Idiomarina aquatica</name>
    <dbReference type="NCBI Taxonomy" id="1327752"/>
    <lineage>
        <taxon>Bacteria</taxon>
        <taxon>Pseudomonadati</taxon>
        <taxon>Pseudomonadota</taxon>
        <taxon>Gammaproteobacteria</taxon>
        <taxon>Alteromonadales</taxon>
        <taxon>Idiomarinaceae</taxon>
        <taxon>Idiomarina</taxon>
    </lineage>
</organism>
<evidence type="ECO:0000313" key="1">
    <source>
        <dbReference type="EMBL" id="TDP31242.1"/>
    </source>
</evidence>
<name>A0A4V3CMR5_9GAMM</name>
<dbReference type="AlphaFoldDB" id="A0A4V3CMR5"/>
<reference evidence="1 2" key="1">
    <citation type="submission" date="2019-03" db="EMBL/GenBank/DDBJ databases">
        <title>Freshwater and sediment microbial communities from various areas in North America, analyzing microbe dynamics in response to fracking.</title>
        <authorList>
            <person name="Lamendella R."/>
        </authorList>
    </citation>
    <scope>NUCLEOTIDE SEQUENCE [LARGE SCALE GENOMIC DNA]</scope>
    <source>
        <strain evidence="1 2">18_TX</strain>
    </source>
</reference>
<dbReference type="Proteomes" id="UP000295531">
    <property type="component" value="Unassembled WGS sequence"/>
</dbReference>
<evidence type="ECO:0000313" key="2">
    <source>
        <dbReference type="Proteomes" id="UP000295531"/>
    </source>
</evidence>